<accession>G0NUD1</accession>
<sequence>MSLRAHSTVGEKVDSKKSTTSPKENKNSPESTSQSTDGISTKSRKRTSILTASDIVEPPTKIEKNDDLVVAPITQASALVFEDKGPHAVNNEEISGKKYLLQKMLTFAAATVPKPNKAVTKQHVAVKSSRKEEMDSEMCKMEIKLMELVGDANKTTSSRQNPNLHHDSSFRTSTKKFAQVPMNSPGMAVPSPGTYTTWTSEQVMLFVNMCKQSPGSSVGVLKSLPMIDGTPIMQDAPSSSPITSVNKDSNINNGPEE</sequence>
<evidence type="ECO:0000256" key="1">
    <source>
        <dbReference type="SAM" id="MobiDB-lite"/>
    </source>
</evidence>
<feature type="compositionally biased region" description="Polar residues" evidence="1">
    <location>
        <begin position="28"/>
        <end position="41"/>
    </location>
</feature>
<feature type="compositionally biased region" description="Polar residues" evidence="1">
    <location>
        <begin position="236"/>
        <end position="257"/>
    </location>
</feature>
<dbReference type="Proteomes" id="UP000008068">
    <property type="component" value="Unassembled WGS sequence"/>
</dbReference>
<protein>
    <submittedName>
        <fullName evidence="2">Uncharacterized protein</fullName>
    </submittedName>
</protein>
<name>G0NUD1_CAEBE</name>
<dbReference type="AlphaFoldDB" id="G0NUD1"/>
<dbReference type="InParanoid" id="G0NUD1"/>
<dbReference type="EMBL" id="GL379949">
    <property type="protein sequence ID" value="EGT37777.1"/>
    <property type="molecule type" value="Genomic_DNA"/>
</dbReference>
<evidence type="ECO:0000313" key="2">
    <source>
        <dbReference type="EMBL" id="EGT37777.1"/>
    </source>
</evidence>
<keyword evidence="3" id="KW-1185">Reference proteome</keyword>
<evidence type="ECO:0000313" key="3">
    <source>
        <dbReference type="Proteomes" id="UP000008068"/>
    </source>
</evidence>
<feature type="region of interest" description="Disordered" evidence="1">
    <location>
        <begin position="1"/>
        <end position="54"/>
    </location>
</feature>
<reference evidence="3" key="1">
    <citation type="submission" date="2011-07" db="EMBL/GenBank/DDBJ databases">
        <authorList>
            <consortium name="Caenorhabditis brenneri Sequencing and Analysis Consortium"/>
            <person name="Wilson R.K."/>
        </authorList>
    </citation>
    <scope>NUCLEOTIDE SEQUENCE [LARGE SCALE GENOMIC DNA]</scope>
    <source>
        <strain evidence="3">PB2801</strain>
    </source>
</reference>
<gene>
    <name evidence="2" type="ORF">CAEBREN_04477</name>
</gene>
<organism evidence="3">
    <name type="scientific">Caenorhabditis brenneri</name>
    <name type="common">Nematode worm</name>
    <dbReference type="NCBI Taxonomy" id="135651"/>
    <lineage>
        <taxon>Eukaryota</taxon>
        <taxon>Metazoa</taxon>
        <taxon>Ecdysozoa</taxon>
        <taxon>Nematoda</taxon>
        <taxon>Chromadorea</taxon>
        <taxon>Rhabditida</taxon>
        <taxon>Rhabditina</taxon>
        <taxon>Rhabditomorpha</taxon>
        <taxon>Rhabditoidea</taxon>
        <taxon>Rhabditidae</taxon>
        <taxon>Peloderinae</taxon>
        <taxon>Caenorhabditis</taxon>
    </lineage>
</organism>
<feature type="region of interest" description="Disordered" evidence="1">
    <location>
        <begin position="231"/>
        <end position="257"/>
    </location>
</feature>
<dbReference type="HOGENOM" id="CLU_1082700_0_0_1"/>
<feature type="compositionally biased region" description="Basic and acidic residues" evidence="1">
    <location>
        <begin position="9"/>
        <end position="27"/>
    </location>
</feature>
<proteinExistence type="predicted"/>